<dbReference type="OrthoDB" id="348458at2759"/>
<proteinExistence type="predicted"/>
<feature type="region of interest" description="Disordered" evidence="1">
    <location>
        <begin position="1"/>
        <end position="31"/>
    </location>
</feature>
<dbReference type="EMBL" id="HG690491">
    <property type="protein sequence ID" value="CDI74687.1"/>
    <property type="molecule type" value="Genomic_DNA"/>
</dbReference>
<evidence type="ECO:0000256" key="1">
    <source>
        <dbReference type="SAM" id="MobiDB-lite"/>
    </source>
</evidence>
<evidence type="ECO:0000313" key="3">
    <source>
        <dbReference type="EMBL" id="CDI74687.1"/>
    </source>
</evidence>
<keyword evidence="2" id="KW-0812">Transmembrane</keyword>
<feature type="transmembrane region" description="Helical" evidence="2">
    <location>
        <begin position="81"/>
        <end position="101"/>
    </location>
</feature>
<dbReference type="Proteomes" id="UP000018201">
    <property type="component" value="Unassembled WGS sequence"/>
</dbReference>
<feature type="compositionally biased region" description="Low complexity" evidence="1">
    <location>
        <begin position="429"/>
        <end position="441"/>
    </location>
</feature>
<keyword evidence="2" id="KW-0472">Membrane</keyword>
<accession>U6G5B3</accession>
<evidence type="ECO:0000313" key="4">
    <source>
        <dbReference type="Proteomes" id="UP000018201"/>
    </source>
</evidence>
<gene>
    <name evidence="3" type="ORF">EPH_0035280</name>
</gene>
<sequence>MQSTGKSAAPDPPMQSTGKSAAPDPPMHAQLSSPRADIATLKFANDRYLWASEAAMQPIRGHCNNCRLLSRLKRNRGNRRFQLHPVILPVLVAAATTYLLLRCAWHLGASKKHNGLLRSVAAVGEEGEGCEEPCVQGFQGESTVAAVEGEVLEEERVLERTRRYTLDLVQVVLESRSMLLRMPPAVSLAAVEGEVLEEERVLERTRRYTLDLVQVVLESRSMLLRMPPAVSTKVLTNVLRLCILELSALCSLLEPRERQTVEHAVQAVVSEVIFLRSCFTRKLATPPRVRHISRMRVLLREVPGTEFTGGCMTPVERLSKLGDLITLQQVALTQVQGGMRLLAARCQQETKPCSEEATQVYIDDLCKTTEARRNHIFQDALLSKWLRSKHCQGPRYGLVSPSVIETISAIPSKPHKELLKELLNTPLGLSQQQSSPQGRGQVDAHGDGEEQQVETTPSPPKGLSTSEAAVKSGESAGVGATMNEWKRASRCSWRWGGAAS</sequence>
<keyword evidence="2" id="KW-1133">Transmembrane helix</keyword>
<dbReference type="AlphaFoldDB" id="U6G5B3"/>
<protein>
    <recommendedName>
        <fullName evidence="5">Transmembrane protein</fullName>
    </recommendedName>
</protein>
<name>U6G5B3_9EIME</name>
<evidence type="ECO:0000256" key="2">
    <source>
        <dbReference type="SAM" id="Phobius"/>
    </source>
</evidence>
<keyword evidence="4" id="KW-1185">Reference proteome</keyword>
<feature type="region of interest" description="Disordered" evidence="1">
    <location>
        <begin position="429"/>
        <end position="483"/>
    </location>
</feature>
<dbReference type="VEuPathDB" id="ToxoDB:EPH_0035280"/>
<reference evidence="3" key="1">
    <citation type="submission" date="2013-10" db="EMBL/GenBank/DDBJ databases">
        <title>Genomic analysis of the causative agents of coccidiosis in chickens.</title>
        <authorList>
            <person name="Reid A.J."/>
            <person name="Blake D."/>
            <person name="Billington K."/>
            <person name="Browne H."/>
            <person name="Dunn M."/>
            <person name="Hung S."/>
            <person name="Kawahara F."/>
            <person name="Miranda-Saavedra D."/>
            <person name="Mourier T."/>
            <person name="Nagra H."/>
            <person name="Otto T.D."/>
            <person name="Rawlings N."/>
            <person name="Sanchez A."/>
            <person name="Sanders M."/>
            <person name="Subramaniam C."/>
            <person name="Tay Y."/>
            <person name="Dear P."/>
            <person name="Doerig C."/>
            <person name="Gruber A."/>
            <person name="Parkinson J."/>
            <person name="Shirley M."/>
            <person name="Wan K.L."/>
            <person name="Berriman M."/>
            <person name="Tomley F."/>
            <person name="Pain A."/>
        </authorList>
    </citation>
    <scope>NUCLEOTIDE SEQUENCE [LARGE SCALE GENOMIC DNA]</scope>
    <source>
        <strain evidence="3">Houghton</strain>
    </source>
</reference>
<reference evidence="3" key="2">
    <citation type="submission" date="2013-10" db="EMBL/GenBank/DDBJ databases">
        <authorList>
            <person name="Aslett M."/>
        </authorList>
    </citation>
    <scope>NUCLEOTIDE SEQUENCE [LARGE SCALE GENOMIC DNA]</scope>
    <source>
        <strain evidence="3">Houghton</strain>
    </source>
</reference>
<evidence type="ECO:0008006" key="5">
    <source>
        <dbReference type="Google" id="ProtNLM"/>
    </source>
</evidence>
<organism evidence="3 4">
    <name type="scientific">Eimeria praecox</name>
    <dbReference type="NCBI Taxonomy" id="51316"/>
    <lineage>
        <taxon>Eukaryota</taxon>
        <taxon>Sar</taxon>
        <taxon>Alveolata</taxon>
        <taxon>Apicomplexa</taxon>
        <taxon>Conoidasida</taxon>
        <taxon>Coccidia</taxon>
        <taxon>Eucoccidiorida</taxon>
        <taxon>Eimeriorina</taxon>
        <taxon>Eimeriidae</taxon>
        <taxon>Eimeria</taxon>
    </lineage>
</organism>